<keyword evidence="3" id="KW-1185">Reference proteome</keyword>
<evidence type="ECO:0000259" key="1">
    <source>
        <dbReference type="Pfam" id="PF22749"/>
    </source>
</evidence>
<dbReference type="Proteomes" id="UP001174694">
    <property type="component" value="Unassembled WGS sequence"/>
</dbReference>
<feature type="domain" description="Arb2" evidence="1">
    <location>
        <begin position="108"/>
        <end position="318"/>
    </location>
</feature>
<accession>A0AA38SBF7</accession>
<gene>
    <name evidence="2" type="ORF">NKR23_g1928</name>
</gene>
<dbReference type="Pfam" id="PF22749">
    <property type="entry name" value="Arb2"/>
    <property type="match status" value="2"/>
</dbReference>
<evidence type="ECO:0000313" key="2">
    <source>
        <dbReference type="EMBL" id="KAJ9155322.1"/>
    </source>
</evidence>
<reference evidence="2" key="1">
    <citation type="submission" date="2022-07" db="EMBL/GenBank/DDBJ databases">
        <title>Fungi with potential for degradation of polypropylene.</title>
        <authorList>
            <person name="Gostincar C."/>
        </authorList>
    </citation>
    <scope>NUCLEOTIDE SEQUENCE</scope>
    <source>
        <strain evidence="2">EXF-13308</strain>
    </source>
</reference>
<name>A0AA38SBF7_9PEZI</name>
<dbReference type="GO" id="GO:0005634">
    <property type="term" value="C:nucleus"/>
    <property type="evidence" value="ECO:0007669"/>
    <property type="project" value="TreeGrafter"/>
</dbReference>
<dbReference type="InterPro" id="IPR048263">
    <property type="entry name" value="Arb2"/>
</dbReference>
<dbReference type="EMBL" id="JANBVO010000003">
    <property type="protein sequence ID" value="KAJ9155322.1"/>
    <property type="molecule type" value="Genomic_DNA"/>
</dbReference>
<dbReference type="AlphaFoldDB" id="A0AA38SBF7"/>
<dbReference type="InterPro" id="IPR053858">
    <property type="entry name" value="Arb2_dom"/>
</dbReference>
<dbReference type="PANTHER" id="PTHR21357:SF4">
    <property type="entry name" value="FAM172 FAMILY PROTEIN HOMOLOG CG10038"/>
    <property type="match status" value="1"/>
</dbReference>
<organism evidence="2 3">
    <name type="scientific">Pleurostoma richardsiae</name>
    <dbReference type="NCBI Taxonomy" id="41990"/>
    <lineage>
        <taxon>Eukaryota</taxon>
        <taxon>Fungi</taxon>
        <taxon>Dikarya</taxon>
        <taxon>Ascomycota</taxon>
        <taxon>Pezizomycotina</taxon>
        <taxon>Sordariomycetes</taxon>
        <taxon>Sordariomycetidae</taxon>
        <taxon>Calosphaeriales</taxon>
        <taxon>Pleurostomataceae</taxon>
        <taxon>Pleurostoma</taxon>
    </lineage>
</organism>
<proteinExistence type="predicted"/>
<dbReference type="PANTHER" id="PTHR21357">
    <property type="entry name" value="FAM172 FAMILY PROTEIN HOMOLOG CG10038"/>
    <property type="match status" value="1"/>
</dbReference>
<dbReference type="GO" id="GO:0031048">
    <property type="term" value="P:regulatory ncRNA-mediated heterochromatin formation"/>
    <property type="evidence" value="ECO:0007669"/>
    <property type="project" value="TreeGrafter"/>
</dbReference>
<dbReference type="GO" id="GO:0035197">
    <property type="term" value="F:siRNA binding"/>
    <property type="evidence" value="ECO:0007669"/>
    <property type="project" value="TreeGrafter"/>
</dbReference>
<evidence type="ECO:0000313" key="3">
    <source>
        <dbReference type="Proteomes" id="UP001174694"/>
    </source>
</evidence>
<protein>
    <submittedName>
        <fullName evidence="2">Arb2 domain-containing protein</fullName>
    </submittedName>
</protein>
<feature type="domain" description="Arb2" evidence="1">
    <location>
        <begin position="15"/>
        <end position="89"/>
    </location>
</feature>
<sequence length="424" mass="47093">MFRRRWSGLPEDPTFPTDLKELGYFVNDEDEVRSIADPKFYFKYLLSRNERWNDRQRFAFNGAVVDLIQARLEAQGLTKVFLPFDDDAKTRSEATDPEKQNGTTSALQRPRVPIFASVDIATKSRVVLIFGETAQELGVLAHRVASGPGGVAKGSMVSVVSSILGQRSTPEDPSPPGVVLANTGELWWWPEGGRALSDRMRQGAPMRSAVHLGRFYDPASNAVPRNETPARHVEYVFEEVVPRMVNPEAKIDVIGVGDAAELVEEYLNDDERWEVLGPRLNSLTIVGGFFDKDQIKCGGFRKFLAKRARAYVSSDEPLDHPLSGPEGNPKTSTFTDYGCSVFSSGERYLSEMLFIGAQSAVLPWIEEVAITPNYTNPEIIVTFQDEDVEQDEQESTPGDGKLELITAEDWQKRQEAEAAAAAQA</sequence>
<comment type="caution">
    <text evidence="2">The sequence shown here is derived from an EMBL/GenBank/DDBJ whole genome shotgun (WGS) entry which is preliminary data.</text>
</comment>